<dbReference type="AlphaFoldDB" id="A0A1X7RTF2"/>
<dbReference type="Proteomes" id="UP000215127">
    <property type="component" value="Chromosome 5"/>
</dbReference>
<evidence type="ECO:0000313" key="3">
    <source>
        <dbReference type="Proteomes" id="UP000215127"/>
    </source>
</evidence>
<feature type="chain" id="PRO_5013208387" evidence="1">
    <location>
        <begin position="20"/>
        <end position="92"/>
    </location>
</feature>
<feature type="signal peptide" evidence="1">
    <location>
        <begin position="1"/>
        <end position="19"/>
    </location>
</feature>
<keyword evidence="1" id="KW-0732">Signal</keyword>
<name>A0A1X7RTF2_ZYMT9</name>
<keyword evidence="3" id="KW-1185">Reference proteome</keyword>
<organism evidence="2 3">
    <name type="scientific">Zymoseptoria tritici (strain ST99CH_3D7)</name>
    <dbReference type="NCBI Taxonomy" id="1276538"/>
    <lineage>
        <taxon>Eukaryota</taxon>
        <taxon>Fungi</taxon>
        <taxon>Dikarya</taxon>
        <taxon>Ascomycota</taxon>
        <taxon>Pezizomycotina</taxon>
        <taxon>Dothideomycetes</taxon>
        <taxon>Dothideomycetidae</taxon>
        <taxon>Mycosphaerellales</taxon>
        <taxon>Mycosphaerellaceae</taxon>
        <taxon>Zymoseptoria</taxon>
    </lineage>
</organism>
<reference evidence="2 3" key="1">
    <citation type="submission" date="2016-06" db="EMBL/GenBank/DDBJ databases">
        <authorList>
            <person name="Kjaerup R.B."/>
            <person name="Dalgaard T.S."/>
            <person name="Juul-Madsen H.R."/>
        </authorList>
    </citation>
    <scope>NUCLEOTIDE SEQUENCE [LARGE SCALE GENOMIC DNA]</scope>
</reference>
<evidence type="ECO:0000313" key="2">
    <source>
        <dbReference type="EMBL" id="SMQ50669.1"/>
    </source>
</evidence>
<protein>
    <submittedName>
        <fullName evidence="2">Uncharacterized protein</fullName>
    </submittedName>
</protein>
<evidence type="ECO:0000256" key="1">
    <source>
        <dbReference type="SAM" id="SignalP"/>
    </source>
</evidence>
<sequence>MKLLAHLLLMATAISGAIADDYGRCDGPPDQEQKAVCGDVAGKLITGMDGNKKTFYLCCVPAGQLTTYYKYCGIHGGPSTGESKGDCGPKVV</sequence>
<dbReference type="EMBL" id="LT853696">
    <property type="protein sequence ID" value="SMQ50669.1"/>
    <property type="molecule type" value="Genomic_DNA"/>
</dbReference>
<accession>A0A1X7RTF2</accession>
<proteinExistence type="predicted"/>
<gene>
    <name evidence="2" type="ORF">ZT3D7_G5822</name>
</gene>